<dbReference type="EMBL" id="BSDY01000006">
    <property type="protein sequence ID" value="GLI56164.1"/>
    <property type="molecule type" value="Genomic_DNA"/>
</dbReference>
<dbReference type="GO" id="GO:0015888">
    <property type="term" value="P:thiamine transport"/>
    <property type="evidence" value="ECO:0007669"/>
    <property type="project" value="InterPro"/>
</dbReference>
<dbReference type="PANTHER" id="PTHR30006:SF2">
    <property type="entry name" value="ABC TRANSPORTER SUBSTRATE-BINDING PROTEIN"/>
    <property type="match status" value="1"/>
</dbReference>
<dbReference type="PANTHER" id="PTHR30006">
    <property type="entry name" value="THIAMINE-BINDING PERIPLASMIC PROTEIN-RELATED"/>
    <property type="match status" value="1"/>
</dbReference>
<accession>A0A9W6LMT7</accession>
<dbReference type="NCBIfam" id="TIGR01254">
    <property type="entry name" value="sfuA"/>
    <property type="match status" value="1"/>
</dbReference>
<dbReference type="RefSeq" id="WP_281835107.1">
    <property type="nucleotide sequence ID" value="NZ_BSDY01000006.1"/>
</dbReference>
<keyword evidence="4" id="KW-1185">Reference proteome</keyword>
<dbReference type="AlphaFoldDB" id="A0A9W6LMT7"/>
<gene>
    <name evidence="3" type="ORF">PM10SUCC1_16780</name>
</gene>
<dbReference type="SUPFAM" id="SSF53850">
    <property type="entry name" value="Periplasmic binding protein-like II"/>
    <property type="match status" value="1"/>
</dbReference>
<dbReference type="Pfam" id="PF13343">
    <property type="entry name" value="SBP_bac_6"/>
    <property type="match status" value="1"/>
</dbReference>
<dbReference type="GO" id="GO:0030975">
    <property type="term" value="F:thiamine binding"/>
    <property type="evidence" value="ECO:0007669"/>
    <property type="project" value="InterPro"/>
</dbReference>
<evidence type="ECO:0000256" key="2">
    <source>
        <dbReference type="SAM" id="SignalP"/>
    </source>
</evidence>
<dbReference type="Gene3D" id="3.40.190.10">
    <property type="entry name" value="Periplasmic binding protein-like II"/>
    <property type="match status" value="2"/>
</dbReference>
<feature type="chain" id="PRO_5040925404" evidence="2">
    <location>
        <begin position="19"/>
        <end position="321"/>
    </location>
</feature>
<protein>
    <submittedName>
        <fullName evidence="3">Thiamine ABC transporter substrate-binding protein</fullName>
    </submittedName>
</protein>
<feature type="signal peptide" evidence="2">
    <location>
        <begin position="1"/>
        <end position="18"/>
    </location>
</feature>
<keyword evidence="1 2" id="KW-0732">Signal</keyword>
<evidence type="ECO:0000256" key="1">
    <source>
        <dbReference type="ARBA" id="ARBA00022729"/>
    </source>
</evidence>
<proteinExistence type="predicted"/>
<comment type="caution">
    <text evidence="3">The sequence shown here is derived from an EMBL/GenBank/DDBJ whole genome shotgun (WGS) entry which is preliminary data.</text>
</comment>
<dbReference type="InterPro" id="IPR005948">
    <property type="entry name" value="ThiB-like"/>
</dbReference>
<evidence type="ECO:0000313" key="3">
    <source>
        <dbReference type="EMBL" id="GLI56164.1"/>
    </source>
</evidence>
<organism evidence="3 4">
    <name type="scientific">Propionigenium maris DSM 9537</name>
    <dbReference type="NCBI Taxonomy" id="1123000"/>
    <lineage>
        <taxon>Bacteria</taxon>
        <taxon>Fusobacteriati</taxon>
        <taxon>Fusobacteriota</taxon>
        <taxon>Fusobacteriia</taxon>
        <taxon>Fusobacteriales</taxon>
        <taxon>Fusobacteriaceae</taxon>
        <taxon>Propionigenium</taxon>
    </lineage>
</organism>
<evidence type="ECO:0000313" key="4">
    <source>
        <dbReference type="Proteomes" id="UP001144471"/>
    </source>
</evidence>
<reference evidence="3" key="1">
    <citation type="submission" date="2022-12" db="EMBL/GenBank/DDBJ databases">
        <title>Reference genome sequencing for broad-spectrum identification of bacterial and archaeal isolates by mass spectrometry.</title>
        <authorList>
            <person name="Sekiguchi Y."/>
            <person name="Tourlousse D.M."/>
        </authorList>
    </citation>
    <scope>NUCLEOTIDE SEQUENCE</scope>
    <source>
        <strain evidence="3">10succ1</strain>
    </source>
</reference>
<name>A0A9W6LMT7_9FUSO</name>
<sequence>MKKLILLIFLLVSVLSVAKDEITVYGPESMKWIATDVAPLFKADTGIDINYVGIKGVVPRMKLEARRPKADVVIGLTQVDAAIAKREGLIAAYKPATADRIAKEEFIMDPEWHSTPFDYGAMAINYNAQELKEVPASFEDIKKMERSLILPGPDSSTGKEFMLWTIALYGDKWLEFWDEMKPAVLTVTPGWNESFAKFTAGEAPMMAGYASSSVYFYQGGDADRYASFIPREGGYIYLEGASLVKKKEIKDGAKMFMDYILKDEFQKMLAAKNYMFPVTDVELPEDYKYVPVPEKVVTIDGEEALENLDKWKKELSSLLKN</sequence>
<dbReference type="Proteomes" id="UP001144471">
    <property type="component" value="Unassembled WGS sequence"/>
</dbReference>